<dbReference type="SMART" id="SM00470">
    <property type="entry name" value="ParB"/>
    <property type="match status" value="1"/>
</dbReference>
<dbReference type="InterPro" id="IPR057240">
    <property type="entry name" value="ParB_dimer_C"/>
</dbReference>
<dbReference type="InterPro" id="IPR003115">
    <property type="entry name" value="ParB_N"/>
</dbReference>
<dbReference type="InterPro" id="IPR036086">
    <property type="entry name" value="ParB/Sulfiredoxin_sf"/>
</dbReference>
<organism evidence="6 7">
    <name type="scientific">Pedobacter agri</name>
    <dbReference type="NCBI Taxonomy" id="454586"/>
    <lineage>
        <taxon>Bacteria</taxon>
        <taxon>Pseudomonadati</taxon>
        <taxon>Bacteroidota</taxon>
        <taxon>Sphingobacteriia</taxon>
        <taxon>Sphingobacteriales</taxon>
        <taxon>Sphingobacteriaceae</taxon>
        <taxon>Pedobacter</taxon>
    </lineage>
</organism>
<dbReference type="AlphaFoldDB" id="A0A9X3DAP3"/>
<dbReference type="PANTHER" id="PTHR33375">
    <property type="entry name" value="CHROMOSOME-PARTITIONING PROTEIN PARB-RELATED"/>
    <property type="match status" value="1"/>
</dbReference>
<feature type="domain" description="ParB-like N-terminal" evidence="5">
    <location>
        <begin position="44"/>
        <end position="134"/>
    </location>
</feature>
<dbReference type="GO" id="GO:0045881">
    <property type="term" value="P:positive regulation of sporulation resulting in formation of a cellular spore"/>
    <property type="evidence" value="ECO:0007669"/>
    <property type="project" value="TreeGrafter"/>
</dbReference>
<proteinExistence type="inferred from homology"/>
<name>A0A9X3DAP3_9SPHI</name>
<dbReference type="InterPro" id="IPR004437">
    <property type="entry name" value="ParB/RepB/Spo0J"/>
</dbReference>
<evidence type="ECO:0000256" key="3">
    <source>
        <dbReference type="ARBA" id="ARBA00023125"/>
    </source>
</evidence>
<dbReference type="SUPFAM" id="SSF109709">
    <property type="entry name" value="KorB DNA-binding domain-like"/>
    <property type="match status" value="1"/>
</dbReference>
<evidence type="ECO:0000256" key="2">
    <source>
        <dbReference type="ARBA" id="ARBA00022829"/>
    </source>
</evidence>
<dbReference type="Gene3D" id="3.90.1530.30">
    <property type="match status" value="1"/>
</dbReference>
<dbReference type="GO" id="GO:0007059">
    <property type="term" value="P:chromosome segregation"/>
    <property type="evidence" value="ECO:0007669"/>
    <property type="project" value="UniProtKB-KW"/>
</dbReference>
<dbReference type="PANTHER" id="PTHR33375:SF1">
    <property type="entry name" value="CHROMOSOME-PARTITIONING PROTEIN PARB-RELATED"/>
    <property type="match status" value="1"/>
</dbReference>
<dbReference type="FunFam" id="1.10.10.2830:FF:000001">
    <property type="entry name" value="Chromosome partitioning protein ParB"/>
    <property type="match status" value="1"/>
</dbReference>
<dbReference type="InterPro" id="IPR050336">
    <property type="entry name" value="Chromosome_partition/occlusion"/>
</dbReference>
<gene>
    <name evidence="6" type="ORF">OQZ29_03455</name>
</gene>
<protein>
    <submittedName>
        <fullName evidence="6">ParB/RepB/Spo0J family partition protein</fullName>
    </submittedName>
</protein>
<comment type="caution">
    <text evidence="6">The sequence shown here is derived from an EMBL/GenBank/DDBJ whole genome shotgun (WGS) entry which is preliminary data.</text>
</comment>
<accession>A0A9X3DAP3</accession>
<keyword evidence="2" id="KW-0159">Chromosome partition</keyword>
<comment type="similarity">
    <text evidence="1">Belongs to the ParB family.</text>
</comment>
<dbReference type="EMBL" id="JAPJUH010000001">
    <property type="protein sequence ID" value="MCX3263784.1"/>
    <property type="molecule type" value="Genomic_DNA"/>
</dbReference>
<dbReference type="Proteomes" id="UP001142592">
    <property type="component" value="Unassembled WGS sequence"/>
</dbReference>
<dbReference type="GO" id="GO:0003677">
    <property type="term" value="F:DNA binding"/>
    <property type="evidence" value="ECO:0007669"/>
    <property type="project" value="UniProtKB-KW"/>
</dbReference>
<evidence type="ECO:0000259" key="5">
    <source>
        <dbReference type="SMART" id="SM00470"/>
    </source>
</evidence>
<evidence type="ECO:0000313" key="6">
    <source>
        <dbReference type="EMBL" id="MCX3263784.1"/>
    </source>
</evidence>
<keyword evidence="7" id="KW-1185">Reference proteome</keyword>
<evidence type="ECO:0000313" key="7">
    <source>
        <dbReference type="Proteomes" id="UP001142592"/>
    </source>
</evidence>
<evidence type="ECO:0000256" key="1">
    <source>
        <dbReference type="ARBA" id="ARBA00006295"/>
    </source>
</evidence>
<feature type="compositionally biased region" description="Polar residues" evidence="4">
    <location>
        <begin position="24"/>
        <end position="39"/>
    </location>
</feature>
<dbReference type="NCBIfam" id="TIGR00180">
    <property type="entry name" value="parB_part"/>
    <property type="match status" value="1"/>
</dbReference>
<dbReference type="CDD" id="cd16393">
    <property type="entry name" value="SPO0J_N"/>
    <property type="match status" value="1"/>
</dbReference>
<dbReference type="Pfam" id="PF17762">
    <property type="entry name" value="HTH_ParB"/>
    <property type="match status" value="1"/>
</dbReference>
<evidence type="ECO:0000256" key="4">
    <source>
        <dbReference type="SAM" id="MobiDB-lite"/>
    </source>
</evidence>
<dbReference type="RefSeq" id="WP_010601677.1">
    <property type="nucleotide sequence ID" value="NZ_JAPJUH010000001.1"/>
</dbReference>
<sequence length="302" mass="34105">MTSFQRKTGLGRGLSALLDDSESSHPPKQQVNDVSETEQIGNISHVSLTEVETNPYQPRTEFDQVALNELADSIKVQGLIQPITVRKLSANKYQLISGERRFRASKLAGLTKVPAYIRSANDQQMLEMALIENIQRENLNAIEVALSFQRMIDEVGLKQEQLGERVGKNRTTVTNYLRLLKLPPAIQASIRDQRISMGHARALINVDGVDKQLFIHQEILEKGLSVRKVEELVRNLQHAPLKVEDQPKTKAVSFQYQKLQDDLASKFATRVKLKVSQNGKGAIEIPFMSDDDLNRILELLDW</sequence>
<dbReference type="FunFam" id="3.90.1530.30:FF:000001">
    <property type="entry name" value="Chromosome partitioning protein ParB"/>
    <property type="match status" value="1"/>
</dbReference>
<dbReference type="InterPro" id="IPR041468">
    <property type="entry name" value="HTH_ParB/Spo0J"/>
</dbReference>
<dbReference type="Gene3D" id="1.10.10.2830">
    <property type="match status" value="1"/>
</dbReference>
<dbReference type="GO" id="GO:0005694">
    <property type="term" value="C:chromosome"/>
    <property type="evidence" value="ECO:0007669"/>
    <property type="project" value="TreeGrafter"/>
</dbReference>
<reference evidence="6" key="1">
    <citation type="submission" date="2022-11" db="EMBL/GenBank/DDBJ databases">
        <authorList>
            <person name="Graham C."/>
            <person name="Newman J.D."/>
        </authorList>
    </citation>
    <scope>NUCLEOTIDE SEQUENCE</scope>
    <source>
        <strain evidence="6">DSM 19486</strain>
    </source>
</reference>
<dbReference type="Pfam" id="PF23552">
    <property type="entry name" value="ParB_C"/>
    <property type="match status" value="1"/>
</dbReference>
<keyword evidence="3" id="KW-0238">DNA-binding</keyword>
<feature type="region of interest" description="Disordered" evidence="4">
    <location>
        <begin position="16"/>
        <end position="39"/>
    </location>
</feature>
<dbReference type="Pfam" id="PF02195">
    <property type="entry name" value="ParB_N"/>
    <property type="match status" value="1"/>
</dbReference>
<dbReference type="SUPFAM" id="SSF110849">
    <property type="entry name" value="ParB/Sulfiredoxin"/>
    <property type="match status" value="1"/>
</dbReference>